<protein>
    <submittedName>
        <fullName evidence="2">Uncharacterized protein</fullName>
    </submittedName>
</protein>
<dbReference type="Proteomes" id="UP000179129">
    <property type="component" value="Unassembled WGS sequence"/>
</dbReference>
<dbReference type="Gene3D" id="2.60.120.260">
    <property type="entry name" value="Galactose-binding domain-like"/>
    <property type="match status" value="1"/>
</dbReference>
<dbReference type="Gene3D" id="3.20.20.80">
    <property type="entry name" value="Glycosidases"/>
    <property type="match status" value="1"/>
</dbReference>
<reference evidence="2 3" key="1">
    <citation type="journal article" date="2016" name="Nat. Commun.">
        <title>Thousands of microbial genomes shed light on interconnected biogeochemical processes in an aquifer system.</title>
        <authorList>
            <person name="Anantharaman K."/>
            <person name="Brown C.T."/>
            <person name="Hug L.A."/>
            <person name="Sharon I."/>
            <person name="Castelle C.J."/>
            <person name="Probst A.J."/>
            <person name="Thomas B.C."/>
            <person name="Singh A."/>
            <person name="Wilkins M.J."/>
            <person name="Karaoz U."/>
            <person name="Brodie E.L."/>
            <person name="Williams K.H."/>
            <person name="Hubbard S.S."/>
            <person name="Banfield J.F."/>
        </authorList>
    </citation>
    <scope>NUCLEOTIDE SEQUENCE [LARGE SCALE GENOMIC DNA]</scope>
</reference>
<organism evidence="2 3">
    <name type="scientific">Candidatus Glassbacteria bacterium RIFCSPLOWO2_12_FULL_58_11</name>
    <dbReference type="NCBI Taxonomy" id="1817867"/>
    <lineage>
        <taxon>Bacteria</taxon>
        <taxon>Candidatus Glassiibacteriota</taxon>
    </lineage>
</organism>
<dbReference type="STRING" id="1817867.A3F83_16290"/>
<comment type="caution">
    <text evidence="2">The sequence shown here is derived from an EMBL/GenBank/DDBJ whole genome shotgun (WGS) entry which is preliminary data.</text>
</comment>
<name>A0A1F5Z2C1_9BACT</name>
<proteinExistence type="predicted"/>
<keyword evidence="1" id="KW-0732">Signal</keyword>
<evidence type="ECO:0000256" key="1">
    <source>
        <dbReference type="SAM" id="SignalP"/>
    </source>
</evidence>
<dbReference type="EMBL" id="MFIX01000019">
    <property type="protein sequence ID" value="OGG06591.1"/>
    <property type="molecule type" value="Genomic_DNA"/>
</dbReference>
<dbReference type="InterPro" id="IPR017853">
    <property type="entry name" value="GH"/>
</dbReference>
<dbReference type="PROSITE" id="PS51257">
    <property type="entry name" value="PROKAR_LIPOPROTEIN"/>
    <property type="match status" value="1"/>
</dbReference>
<sequence length="564" mass="62846">MAKGRFRALLIFVLGALLGTTGCGQAKDYPNRWVYMHGKPLENMDQVALIRKVAKTAAEHGLNGLVLDAFFDRIDMEPPYNYKNLQVIMQICKDNNLEFIPAVFGMGYNAPLLAHDKNLIEGLPVKDALYVVSGKEARLADDPPVEIANGGFEMAEAGAPANFTLNDNSGETVALDKTVAKAGSASLAVAMSKEYEEGEKLATQEVAVHPYRCYLLSCWVKTEGLEGSGDVFPMLVQAPDGRRLQYYIPPVPGTSDWVRAVIGFNSRGNDKVLVSVGTPAGKSGKFWVDELKIEEEGLVNVLRREGTPLVVRGEQSGIAYEEGRDFAPVSDPVMTLLFDHPDPPVTILPGSRIKDGERLRVSFYHNYPIYNGQTPACMSEPKLYEIWRKTARMVHEYVKPNKYFLGTDELREAGSCEACGKRGLNVAQILGDCVTKQEQIIRELNPKAELFIWSDMFDPTHNAPGDYHKGYFYHVDETFENSWNYIPKDLIMVCWNSGKRDKSLEHFQKNGFRTFGSCSGGPEGTRAWLEALDKTKGSTGLMYTTWSENFETLAEFGDIVNRKK</sequence>
<dbReference type="AlphaFoldDB" id="A0A1F5Z2C1"/>
<dbReference type="SUPFAM" id="SSF51445">
    <property type="entry name" value="(Trans)glycosidases"/>
    <property type="match status" value="1"/>
</dbReference>
<evidence type="ECO:0000313" key="2">
    <source>
        <dbReference type="EMBL" id="OGG06591.1"/>
    </source>
</evidence>
<gene>
    <name evidence="2" type="ORF">A3F83_16290</name>
</gene>
<accession>A0A1F5Z2C1</accession>
<feature type="chain" id="PRO_5009522801" evidence="1">
    <location>
        <begin position="27"/>
        <end position="564"/>
    </location>
</feature>
<feature type="signal peptide" evidence="1">
    <location>
        <begin position="1"/>
        <end position="26"/>
    </location>
</feature>
<evidence type="ECO:0000313" key="3">
    <source>
        <dbReference type="Proteomes" id="UP000179129"/>
    </source>
</evidence>